<organism evidence="1 2">
    <name type="scientific">Ditylenchus dipsaci</name>
    <dbReference type="NCBI Taxonomy" id="166011"/>
    <lineage>
        <taxon>Eukaryota</taxon>
        <taxon>Metazoa</taxon>
        <taxon>Ecdysozoa</taxon>
        <taxon>Nematoda</taxon>
        <taxon>Chromadorea</taxon>
        <taxon>Rhabditida</taxon>
        <taxon>Tylenchina</taxon>
        <taxon>Tylenchomorpha</taxon>
        <taxon>Sphaerularioidea</taxon>
        <taxon>Anguinidae</taxon>
        <taxon>Anguininae</taxon>
        <taxon>Ditylenchus</taxon>
    </lineage>
</organism>
<protein>
    <submittedName>
        <fullName evidence="2">Uncharacterized protein</fullName>
    </submittedName>
</protein>
<proteinExistence type="predicted"/>
<reference evidence="2" key="1">
    <citation type="submission" date="2022-11" db="UniProtKB">
        <authorList>
            <consortium name="WormBaseParasite"/>
        </authorList>
    </citation>
    <scope>IDENTIFICATION</scope>
</reference>
<sequence>MKKIINCDLDILNRESILSSRTLPKWLDIDWPELSKSLKGGNRYNPSEGLSALYIRAPLLNKMYRITDPPLEDADFQGVAVALILDTSLLPDTKPHLTCTMKEFIRSIFYVEKLLPCQCIKSLKRAKLQRQSKEAVNNQEEQIAVNVYSRICNLWDSGKGVFYEQISFTKCPTLGRFGRQEAFVHEVAILYALECLPEETQEALLFEARKILREKIQEEPWTNDQIYQLGIESLVETRREFPYCHGRFLIEANINVNAPGRKSYKKAT</sequence>
<keyword evidence="1" id="KW-1185">Reference proteome</keyword>
<accession>A0A915E9R5</accession>
<dbReference type="Proteomes" id="UP000887574">
    <property type="component" value="Unplaced"/>
</dbReference>
<dbReference type="WBParaSite" id="jg357">
    <property type="protein sequence ID" value="jg357"/>
    <property type="gene ID" value="jg357"/>
</dbReference>
<evidence type="ECO:0000313" key="1">
    <source>
        <dbReference type="Proteomes" id="UP000887574"/>
    </source>
</evidence>
<name>A0A915E9R5_9BILA</name>
<dbReference type="AlphaFoldDB" id="A0A915E9R5"/>
<evidence type="ECO:0000313" key="2">
    <source>
        <dbReference type="WBParaSite" id="jg357"/>
    </source>
</evidence>
<dbReference type="Pfam" id="PF22945">
    <property type="entry name" value="LEM-3_GIY-YIG"/>
    <property type="match status" value="1"/>
</dbReference>